<dbReference type="STRING" id="1457250.GCA_000755225_03375"/>
<keyword evidence="3 9" id="KW-0813">Transport</keyword>
<keyword evidence="4 10" id="KW-1003">Cell membrane</keyword>
<dbReference type="InterPro" id="IPR011864">
    <property type="entry name" value="Phosphate_PstC"/>
</dbReference>
<evidence type="ECO:0000256" key="10">
    <source>
        <dbReference type="RuleBase" id="RU363054"/>
    </source>
</evidence>
<dbReference type="Pfam" id="PF00528">
    <property type="entry name" value="BPD_transp_1"/>
    <property type="match status" value="1"/>
</dbReference>
<comment type="similarity">
    <text evidence="2 10">Belongs to the binding-protein-dependent transport system permease family. CysTW subfamily.</text>
</comment>
<dbReference type="GO" id="GO:0006817">
    <property type="term" value="P:phosphate ion transport"/>
    <property type="evidence" value="ECO:0007669"/>
    <property type="project" value="UniProtKB-KW"/>
</dbReference>
<feature type="transmembrane region" description="Helical" evidence="9">
    <location>
        <begin position="225"/>
        <end position="246"/>
    </location>
</feature>
<comment type="function">
    <text evidence="10">Part of the binding-protein-dependent transport system for phosphate; probably responsible for the translocation of the substrate across the membrane.</text>
</comment>
<dbReference type="PROSITE" id="PS50928">
    <property type="entry name" value="ABC_TM1"/>
    <property type="match status" value="1"/>
</dbReference>
<dbReference type="GO" id="GO:0005886">
    <property type="term" value="C:plasma membrane"/>
    <property type="evidence" value="ECO:0007669"/>
    <property type="project" value="UniProtKB-SubCell"/>
</dbReference>
<evidence type="ECO:0000256" key="7">
    <source>
        <dbReference type="ARBA" id="ARBA00022989"/>
    </source>
</evidence>
<evidence type="ECO:0000256" key="9">
    <source>
        <dbReference type="RuleBase" id="RU363032"/>
    </source>
</evidence>
<name>A0A4D6HH20_9EURY</name>
<dbReference type="PANTHER" id="PTHR30425">
    <property type="entry name" value="PHOSPHATE TRANSPORT SYSTEM PERMEASE PROTEIN PST"/>
    <property type="match status" value="1"/>
</dbReference>
<evidence type="ECO:0000256" key="1">
    <source>
        <dbReference type="ARBA" id="ARBA00004651"/>
    </source>
</evidence>
<evidence type="ECO:0000256" key="3">
    <source>
        <dbReference type="ARBA" id="ARBA00022448"/>
    </source>
</evidence>
<feature type="transmembrane region" description="Helical" evidence="9">
    <location>
        <begin position="294"/>
        <end position="316"/>
    </location>
</feature>
<keyword evidence="5 10" id="KW-0592">Phosphate transport</keyword>
<sequence>MVGLALLGWGTYQARTAKLLMLFATIATVLTVGFITYFLFERAWTPIQEFGLELLAIPRHQQTGEPRWFFFLDWLNVLPVSEIELGSGWDPRNGYYSLLAAAWATIVVTIIAVLVAGPLGVLGALFIAEIASARVRSLVKPAIEILAGIPSIVYGFIGFAVLRTFTSDVFLDPGASFLIAGLVVGIMALPTVVSISEDALSAVPDSMRDGSAAMGATNWQTMKSISIPAAFSGISAAIILGLGRALGETMAVAAIMAGGTNFARPLYDIFDQSVTLTSRIATSYGSATGMTIDVLFVAGVMLFSIVAVMSLLAQYVERRMERKLQGNQ</sequence>
<evidence type="ECO:0000313" key="13">
    <source>
        <dbReference type="Proteomes" id="UP000296706"/>
    </source>
</evidence>
<keyword evidence="6 9" id="KW-0812">Transmembrane</keyword>
<dbReference type="AlphaFoldDB" id="A0A4D6HH20"/>
<evidence type="ECO:0000259" key="11">
    <source>
        <dbReference type="PROSITE" id="PS50928"/>
    </source>
</evidence>
<dbReference type="OrthoDB" id="301029at2157"/>
<dbReference type="EMBL" id="CP031310">
    <property type="protein sequence ID" value="QCC52875.1"/>
    <property type="molecule type" value="Genomic_DNA"/>
</dbReference>
<dbReference type="InterPro" id="IPR051124">
    <property type="entry name" value="Phosphate_Transport_Permease"/>
</dbReference>
<proteinExistence type="inferred from homology"/>
<dbReference type="SUPFAM" id="SSF161098">
    <property type="entry name" value="MetI-like"/>
    <property type="match status" value="1"/>
</dbReference>
<dbReference type="NCBIfam" id="TIGR02138">
    <property type="entry name" value="phosphate_pstC"/>
    <property type="match status" value="1"/>
</dbReference>
<dbReference type="Proteomes" id="UP000296706">
    <property type="component" value="Chromosome"/>
</dbReference>
<gene>
    <name evidence="12" type="primary">pstC</name>
    <name evidence="12" type="ORF">DV733_05330</name>
</gene>
<dbReference type="InterPro" id="IPR000515">
    <property type="entry name" value="MetI-like"/>
</dbReference>
<keyword evidence="8 9" id="KW-0472">Membrane</keyword>
<evidence type="ECO:0000256" key="2">
    <source>
        <dbReference type="ARBA" id="ARBA00007069"/>
    </source>
</evidence>
<dbReference type="Gene3D" id="1.10.3720.10">
    <property type="entry name" value="MetI-like"/>
    <property type="match status" value="1"/>
</dbReference>
<dbReference type="GO" id="GO:0005315">
    <property type="term" value="F:phosphate transmembrane transporter activity"/>
    <property type="evidence" value="ECO:0007669"/>
    <property type="project" value="InterPro"/>
</dbReference>
<reference evidence="12 13" key="1">
    <citation type="journal article" date="2019" name="Nat. Commun.">
        <title>A new type of DNA phosphorothioation-based antiviral system in archaea.</title>
        <authorList>
            <person name="Xiong L."/>
            <person name="Liu S."/>
            <person name="Chen S."/>
            <person name="Xiao Y."/>
            <person name="Zhu B."/>
            <person name="Gao Y."/>
            <person name="Zhang Y."/>
            <person name="Chen B."/>
            <person name="Luo J."/>
            <person name="Deng Z."/>
            <person name="Chen X."/>
            <person name="Wang L."/>
            <person name="Chen S."/>
        </authorList>
    </citation>
    <scope>NUCLEOTIDE SEQUENCE [LARGE SCALE GENOMIC DNA]</scope>
    <source>
        <strain evidence="12 13">CBA1105</strain>
    </source>
</reference>
<organism evidence="12 13">
    <name type="scientific">Halapricum salinum</name>
    <dbReference type="NCBI Taxonomy" id="1457250"/>
    <lineage>
        <taxon>Archaea</taxon>
        <taxon>Methanobacteriati</taxon>
        <taxon>Methanobacteriota</taxon>
        <taxon>Stenosarchaea group</taxon>
        <taxon>Halobacteria</taxon>
        <taxon>Halobacteriales</taxon>
        <taxon>Haloarculaceae</taxon>
        <taxon>Halapricum</taxon>
    </lineage>
</organism>
<evidence type="ECO:0000313" key="12">
    <source>
        <dbReference type="EMBL" id="QCC52875.1"/>
    </source>
</evidence>
<keyword evidence="7 9" id="KW-1133">Transmembrane helix</keyword>
<comment type="subcellular location">
    <subcellularLocation>
        <location evidence="1 9">Cell membrane</location>
        <topology evidence="1 9">Multi-pass membrane protein</topology>
    </subcellularLocation>
</comment>
<evidence type="ECO:0000256" key="5">
    <source>
        <dbReference type="ARBA" id="ARBA00022592"/>
    </source>
</evidence>
<feature type="transmembrane region" description="Helical" evidence="9">
    <location>
        <begin position="20"/>
        <end position="40"/>
    </location>
</feature>
<accession>A0A4D6HH20</accession>
<dbReference type="KEGG" id="hsn:DV733_05330"/>
<feature type="transmembrane region" description="Helical" evidence="9">
    <location>
        <begin position="142"/>
        <end position="162"/>
    </location>
</feature>
<evidence type="ECO:0000256" key="4">
    <source>
        <dbReference type="ARBA" id="ARBA00022475"/>
    </source>
</evidence>
<dbReference type="CDD" id="cd06261">
    <property type="entry name" value="TM_PBP2"/>
    <property type="match status" value="1"/>
</dbReference>
<dbReference type="InterPro" id="IPR035906">
    <property type="entry name" value="MetI-like_sf"/>
</dbReference>
<feature type="domain" description="ABC transmembrane type-1" evidence="11">
    <location>
        <begin position="102"/>
        <end position="313"/>
    </location>
</feature>
<keyword evidence="13" id="KW-1185">Reference proteome</keyword>
<dbReference type="PANTHER" id="PTHR30425:SF1">
    <property type="entry name" value="PHOSPHATE TRANSPORT SYSTEM PERMEASE PROTEIN PSTC"/>
    <property type="match status" value="1"/>
</dbReference>
<evidence type="ECO:0000256" key="6">
    <source>
        <dbReference type="ARBA" id="ARBA00022692"/>
    </source>
</evidence>
<evidence type="ECO:0000256" key="8">
    <source>
        <dbReference type="ARBA" id="ARBA00023136"/>
    </source>
</evidence>
<feature type="transmembrane region" description="Helical" evidence="9">
    <location>
        <begin position="174"/>
        <end position="193"/>
    </location>
</feature>
<protein>
    <recommendedName>
        <fullName evidence="10">Phosphate transport system permease protein</fullName>
    </recommendedName>
</protein>
<feature type="transmembrane region" description="Helical" evidence="9">
    <location>
        <begin position="100"/>
        <end position="130"/>
    </location>
</feature>